<gene>
    <name evidence="3" type="ORF">VKT23_017981</name>
</gene>
<proteinExistence type="predicted"/>
<evidence type="ECO:0000256" key="1">
    <source>
        <dbReference type="SAM" id="MobiDB-lite"/>
    </source>
</evidence>
<dbReference type="SUPFAM" id="SSF48208">
    <property type="entry name" value="Six-hairpin glycosidases"/>
    <property type="match status" value="1"/>
</dbReference>
<protein>
    <recommendedName>
        <fullName evidence="5">Glycoside hydrolase family 76 protein</fullName>
    </recommendedName>
</protein>
<dbReference type="Pfam" id="PF03663">
    <property type="entry name" value="Glyco_hydro_76"/>
    <property type="match status" value="1"/>
</dbReference>
<dbReference type="InterPro" id="IPR053169">
    <property type="entry name" value="MUG_Protein"/>
</dbReference>
<keyword evidence="2" id="KW-1133">Transmembrane helix</keyword>
<evidence type="ECO:0000256" key="2">
    <source>
        <dbReference type="SAM" id="Phobius"/>
    </source>
</evidence>
<feature type="compositionally biased region" description="Polar residues" evidence="1">
    <location>
        <begin position="378"/>
        <end position="387"/>
    </location>
</feature>
<dbReference type="EMBL" id="JBANRG010000078">
    <property type="protein sequence ID" value="KAK7438648.1"/>
    <property type="molecule type" value="Genomic_DNA"/>
</dbReference>
<dbReference type="InterPro" id="IPR005198">
    <property type="entry name" value="Glyco_hydro_76"/>
</dbReference>
<evidence type="ECO:0000313" key="3">
    <source>
        <dbReference type="EMBL" id="KAK7438648.1"/>
    </source>
</evidence>
<feature type="compositionally biased region" description="Polar residues" evidence="1">
    <location>
        <begin position="313"/>
        <end position="322"/>
    </location>
</feature>
<dbReference type="Gene3D" id="1.50.10.20">
    <property type="match status" value="1"/>
</dbReference>
<keyword evidence="2" id="KW-0812">Transmembrane</keyword>
<dbReference type="InterPro" id="IPR008928">
    <property type="entry name" value="6-hairpin_glycosidase_sf"/>
</dbReference>
<evidence type="ECO:0008006" key="5">
    <source>
        <dbReference type="Google" id="ProtNLM"/>
    </source>
</evidence>
<keyword evidence="2" id="KW-0472">Membrane</keyword>
<reference evidence="3 4" key="1">
    <citation type="submission" date="2024-01" db="EMBL/GenBank/DDBJ databases">
        <title>A draft genome for the cacao thread blight pathogen Marasmiellus scandens.</title>
        <authorList>
            <person name="Baruah I.K."/>
            <person name="Leung J."/>
            <person name="Bukari Y."/>
            <person name="Amoako-Attah I."/>
            <person name="Meinhardt L.W."/>
            <person name="Bailey B.A."/>
            <person name="Cohen S.P."/>
        </authorList>
    </citation>
    <scope>NUCLEOTIDE SEQUENCE [LARGE SCALE GENOMIC DNA]</scope>
    <source>
        <strain evidence="3 4">GH-19</strain>
    </source>
</reference>
<keyword evidence="4" id="KW-1185">Reference proteome</keyword>
<feature type="region of interest" description="Disordered" evidence="1">
    <location>
        <begin position="313"/>
        <end position="335"/>
    </location>
</feature>
<dbReference type="PANTHER" id="PTHR47791">
    <property type="entry name" value="MEIOTICALLY UP-REGULATED GENE 191 PROTEIN"/>
    <property type="match status" value="1"/>
</dbReference>
<organism evidence="3 4">
    <name type="scientific">Marasmiellus scandens</name>
    <dbReference type="NCBI Taxonomy" id="2682957"/>
    <lineage>
        <taxon>Eukaryota</taxon>
        <taxon>Fungi</taxon>
        <taxon>Dikarya</taxon>
        <taxon>Basidiomycota</taxon>
        <taxon>Agaricomycotina</taxon>
        <taxon>Agaricomycetes</taxon>
        <taxon>Agaricomycetidae</taxon>
        <taxon>Agaricales</taxon>
        <taxon>Marasmiineae</taxon>
        <taxon>Omphalotaceae</taxon>
        <taxon>Marasmiellus</taxon>
    </lineage>
</organism>
<evidence type="ECO:0000313" key="4">
    <source>
        <dbReference type="Proteomes" id="UP001498398"/>
    </source>
</evidence>
<dbReference type="PANTHER" id="PTHR47791:SF3">
    <property type="entry name" value="MEIOTICALLY UP-REGULATED GENE 191 PROTEIN"/>
    <property type="match status" value="1"/>
</dbReference>
<accession>A0ABR1IQQ9</accession>
<comment type="caution">
    <text evidence="3">The sequence shown here is derived from an EMBL/GenBank/DDBJ whole genome shotgun (WGS) entry which is preliminary data.</text>
</comment>
<feature type="region of interest" description="Disordered" evidence="1">
    <location>
        <begin position="378"/>
        <end position="440"/>
    </location>
</feature>
<dbReference type="Proteomes" id="UP001498398">
    <property type="component" value="Unassembled WGS sequence"/>
</dbReference>
<feature type="transmembrane region" description="Helical" evidence="2">
    <location>
        <begin position="341"/>
        <end position="362"/>
    </location>
</feature>
<name>A0ABR1IQQ9_9AGAR</name>
<sequence>MAEFDIALNQTNYKNQLKDKLLMVGQVQPSSDDDITYGYAAMRAYAAYADKEFLDLAQINWQYGRQYTISDSDVAAGHMASKDFSISVSCNGATMAGGTFWNDHDSPLLNAAGTGSFLILSAALAEATNNHIYLEAAAQSVDFIQNQLYNTQNKSIVEDNISASSKDSCSKSNSLAIPYNVGLTIEGLAIYVSVTQNATKQQLLEEMVSAAIWTDQWQGKEGMIKSGSLEIVRALAMVYNRNLASSDMHKFIKQYLGVQYNAVTELATGNNTNIYGNSWLGPPSSQFNPSSQVAALGALIAAVPLTNDMFSNEPGTSSSVSPIETGVLSSNSKSSKISGKIIGGIVGGISFVLIIGVLLVLLRKKYYQFQSSTPFPLSLKNGNQKQSAGIKRSHAVHTQPSTRQTDEDENLSQALWSSREEVQDPRPQQRHQLSSSPLRSELRALTRSREASLDLPPRNIMNLRNDMTTAELVTILNERLQYGQWREEMPPEYPELARIR</sequence>
<feature type="compositionally biased region" description="Low complexity" evidence="1">
    <location>
        <begin position="326"/>
        <end position="335"/>
    </location>
</feature>